<keyword evidence="5" id="KW-0653">Protein transport</keyword>
<evidence type="ECO:0000313" key="11">
    <source>
        <dbReference type="Proteomes" id="UP001216907"/>
    </source>
</evidence>
<protein>
    <submittedName>
        <fullName evidence="10">Peptide MFS transporter</fullName>
    </submittedName>
</protein>
<keyword evidence="3" id="KW-1003">Cell membrane</keyword>
<keyword evidence="7 9" id="KW-0472">Membrane</keyword>
<organism evidence="10 11">
    <name type="scientific">Paludisphaera mucosa</name>
    <dbReference type="NCBI Taxonomy" id="3030827"/>
    <lineage>
        <taxon>Bacteria</taxon>
        <taxon>Pseudomonadati</taxon>
        <taxon>Planctomycetota</taxon>
        <taxon>Planctomycetia</taxon>
        <taxon>Isosphaerales</taxon>
        <taxon>Isosphaeraceae</taxon>
        <taxon>Paludisphaera</taxon>
    </lineage>
</organism>
<feature type="transmembrane region" description="Helical" evidence="9">
    <location>
        <begin position="383"/>
        <end position="403"/>
    </location>
</feature>
<feature type="transmembrane region" description="Helical" evidence="9">
    <location>
        <begin position="62"/>
        <end position="80"/>
    </location>
</feature>
<reference evidence="10 11" key="1">
    <citation type="submission" date="2023-03" db="EMBL/GenBank/DDBJ databases">
        <title>Paludisphaera mucosa sp. nov. a novel planctomycete from northern fen.</title>
        <authorList>
            <person name="Ivanova A."/>
        </authorList>
    </citation>
    <scope>NUCLEOTIDE SEQUENCE [LARGE SCALE GENOMIC DNA]</scope>
    <source>
        <strain evidence="10 11">Pla2</strain>
    </source>
</reference>
<feature type="transmembrane region" description="Helical" evidence="9">
    <location>
        <begin position="302"/>
        <end position="322"/>
    </location>
</feature>
<evidence type="ECO:0000256" key="8">
    <source>
        <dbReference type="SAM" id="MobiDB-lite"/>
    </source>
</evidence>
<keyword evidence="11" id="KW-1185">Reference proteome</keyword>
<dbReference type="EMBL" id="JARRAG010000001">
    <property type="protein sequence ID" value="MDG3003693.1"/>
    <property type="molecule type" value="Genomic_DNA"/>
</dbReference>
<dbReference type="InterPro" id="IPR050171">
    <property type="entry name" value="MFS_Transporters"/>
</dbReference>
<feature type="transmembrane region" description="Helical" evidence="9">
    <location>
        <begin position="219"/>
        <end position="242"/>
    </location>
</feature>
<dbReference type="PANTHER" id="PTHR23517">
    <property type="entry name" value="RESISTANCE PROTEIN MDTM, PUTATIVE-RELATED-RELATED"/>
    <property type="match status" value="1"/>
</dbReference>
<evidence type="ECO:0000256" key="3">
    <source>
        <dbReference type="ARBA" id="ARBA00022475"/>
    </source>
</evidence>
<feature type="transmembrane region" description="Helical" evidence="9">
    <location>
        <begin position="177"/>
        <end position="198"/>
    </location>
</feature>
<evidence type="ECO:0000256" key="6">
    <source>
        <dbReference type="ARBA" id="ARBA00022989"/>
    </source>
</evidence>
<feature type="transmembrane region" description="Helical" evidence="9">
    <location>
        <begin position="152"/>
        <end position="171"/>
    </location>
</feature>
<dbReference type="PANTHER" id="PTHR23517:SF15">
    <property type="entry name" value="PROTON-DEPENDENT OLIGOPEPTIDE FAMILY TRANSPORT PROTEIN"/>
    <property type="match status" value="1"/>
</dbReference>
<feature type="transmembrane region" description="Helical" evidence="9">
    <location>
        <begin position="262"/>
        <end position="281"/>
    </location>
</feature>
<feature type="transmembrane region" description="Helical" evidence="9">
    <location>
        <begin position="482"/>
        <end position="505"/>
    </location>
</feature>
<dbReference type="Pfam" id="PF00854">
    <property type="entry name" value="PTR2"/>
    <property type="match status" value="2"/>
</dbReference>
<gene>
    <name evidence="10" type="ORF">PZE19_07925</name>
</gene>
<dbReference type="CDD" id="cd17346">
    <property type="entry name" value="MFS_DtpA_like"/>
    <property type="match status" value="1"/>
</dbReference>
<accession>A0ABT6F7Z4</accession>
<dbReference type="Proteomes" id="UP001216907">
    <property type="component" value="Unassembled WGS sequence"/>
</dbReference>
<feature type="transmembrane region" description="Helical" evidence="9">
    <location>
        <begin position="449"/>
        <end position="470"/>
    </location>
</feature>
<evidence type="ECO:0000256" key="4">
    <source>
        <dbReference type="ARBA" id="ARBA00022692"/>
    </source>
</evidence>
<dbReference type="InterPro" id="IPR000109">
    <property type="entry name" value="POT_fam"/>
</dbReference>
<comment type="caution">
    <text evidence="10">The sequence shown here is derived from an EMBL/GenBank/DDBJ whole genome shotgun (WGS) entry which is preliminary data.</text>
</comment>
<dbReference type="SUPFAM" id="SSF103473">
    <property type="entry name" value="MFS general substrate transporter"/>
    <property type="match status" value="2"/>
</dbReference>
<evidence type="ECO:0000256" key="7">
    <source>
        <dbReference type="ARBA" id="ARBA00023136"/>
    </source>
</evidence>
<sequence length="512" mass="56157">MSQTVDTTALAPEPPPKTESHPPGLYALFTTEMWERFSYYGMRALLTLYLMKAIGYQEDGALEIYAIYTGLAYLTPLFGGRIADLYLGQRKAVFVGGILMALGQFTLMRPDLLSLGLGLMILGNGFFKPNISVMVGSLYAPDDLRRDGAYTLFYMGINLGAAISPWVTGYLANQFGWGYGFAAAGVGMILGLFVFLFTQRTLQGVGLPPGREATPRATLTFRDWIQVTAVAASLAVAVYGAIEVWPTIRFLWSPSWLPAGFASFAYKAAILVGIVVLFLLATERKADEEMEALHQPFTAADWQRLGVIVVMSLFSVLFWMGFEQSGGTLNIFADQKVDRVVFGREVTTEVFQSINPIFIIVLASAFAALWTSLARRGVRIPSVAKQGVGLMLLGLALVVMYYAEQRAGVVGRVSPLWLVAVYFIFTVAELFVSPIGLSLANKLSHPRIASLMMAFWFLCTAAANYMAGIVKYEIVQPNGYNLWIFLAAMSFFPGLLLLALTPVLVKMSHGRV</sequence>
<dbReference type="RefSeq" id="WP_277860043.1">
    <property type="nucleotide sequence ID" value="NZ_JARRAG010000001.1"/>
</dbReference>
<proteinExistence type="predicted"/>
<evidence type="ECO:0000256" key="1">
    <source>
        <dbReference type="ARBA" id="ARBA00004651"/>
    </source>
</evidence>
<feature type="transmembrane region" description="Helical" evidence="9">
    <location>
        <begin position="415"/>
        <end position="437"/>
    </location>
</feature>
<keyword evidence="5" id="KW-0571">Peptide transport</keyword>
<feature type="transmembrane region" description="Helical" evidence="9">
    <location>
        <begin position="115"/>
        <end position="140"/>
    </location>
</feature>
<keyword evidence="2" id="KW-0813">Transport</keyword>
<dbReference type="InterPro" id="IPR036259">
    <property type="entry name" value="MFS_trans_sf"/>
</dbReference>
<comment type="subcellular location">
    <subcellularLocation>
        <location evidence="1">Cell membrane</location>
        <topology evidence="1">Multi-pass membrane protein</topology>
    </subcellularLocation>
</comment>
<dbReference type="Gene3D" id="1.20.1250.20">
    <property type="entry name" value="MFS general substrate transporter like domains"/>
    <property type="match status" value="1"/>
</dbReference>
<dbReference type="InterPro" id="IPR005279">
    <property type="entry name" value="Dipep/tripep_permease"/>
</dbReference>
<keyword evidence="6 9" id="KW-1133">Transmembrane helix</keyword>
<evidence type="ECO:0000313" key="10">
    <source>
        <dbReference type="EMBL" id="MDG3003693.1"/>
    </source>
</evidence>
<dbReference type="NCBIfam" id="TIGR00924">
    <property type="entry name" value="yjdL_sub1_fam"/>
    <property type="match status" value="1"/>
</dbReference>
<evidence type="ECO:0000256" key="5">
    <source>
        <dbReference type="ARBA" id="ARBA00022856"/>
    </source>
</evidence>
<feature type="region of interest" description="Disordered" evidence="8">
    <location>
        <begin position="1"/>
        <end position="23"/>
    </location>
</feature>
<name>A0ABT6F7Z4_9BACT</name>
<evidence type="ECO:0000256" key="2">
    <source>
        <dbReference type="ARBA" id="ARBA00022448"/>
    </source>
</evidence>
<feature type="transmembrane region" description="Helical" evidence="9">
    <location>
        <begin position="350"/>
        <end position="371"/>
    </location>
</feature>
<evidence type="ECO:0000256" key="9">
    <source>
        <dbReference type="SAM" id="Phobius"/>
    </source>
</evidence>
<keyword evidence="4 9" id="KW-0812">Transmembrane</keyword>